<keyword evidence="2" id="KW-1185">Reference proteome</keyword>
<keyword evidence="1" id="KW-0969">Cilium</keyword>
<reference evidence="1 2" key="1">
    <citation type="submission" date="2018-09" db="EMBL/GenBank/DDBJ databases">
        <title>Gemmobacter lutimaris sp. nov., a marine bacterium isolated from tidal flat.</title>
        <authorList>
            <person name="Lee D.W."/>
            <person name="Yoo Y."/>
            <person name="Kim J.-J."/>
            <person name="Kim B.S."/>
        </authorList>
    </citation>
    <scope>NUCLEOTIDE SEQUENCE [LARGE SCALE GENOMIC DNA]</scope>
    <source>
        <strain evidence="1 2">YJ-T1-11</strain>
    </source>
</reference>
<gene>
    <name evidence="1" type="ORF">D2N39_14985</name>
</gene>
<dbReference type="RefSeq" id="WP_119135591.1">
    <property type="nucleotide sequence ID" value="NZ_QXXQ01000009.1"/>
</dbReference>
<sequence length="195" mass="21425">MGLKLEVFESQAETEALAPDRASAAEEERLAAYEQGYSAGWEDAANAANQDQTQIRGDLARSIQALGFTFHDARMHVLKALAPLIREMVNRLLPEVAHAALAPVVLETLMPLAKDLAEAPVELVLNPAARLPVETLLEHATGLPLRIVEEPTLGEGQVYLRLGETETRIDLDRATQELSTAVYNFFGLSEQDRRI</sequence>
<comment type="caution">
    <text evidence="1">The sequence shown here is derived from an EMBL/GenBank/DDBJ whole genome shotgun (WGS) entry which is preliminary data.</text>
</comment>
<evidence type="ECO:0000313" key="2">
    <source>
        <dbReference type="Proteomes" id="UP000266649"/>
    </source>
</evidence>
<dbReference type="AlphaFoldDB" id="A0A398BJN6"/>
<dbReference type="Proteomes" id="UP000266649">
    <property type="component" value="Unassembled WGS sequence"/>
</dbReference>
<protein>
    <submittedName>
        <fullName evidence="1">Flagellar biosynthesis protein</fullName>
    </submittedName>
</protein>
<keyword evidence="1" id="KW-0966">Cell projection</keyword>
<name>A0A398BJN6_9RHOB</name>
<proteinExistence type="predicted"/>
<organism evidence="1 2">
    <name type="scientific">Gemmobacter lutimaris</name>
    <dbReference type="NCBI Taxonomy" id="2306023"/>
    <lineage>
        <taxon>Bacteria</taxon>
        <taxon>Pseudomonadati</taxon>
        <taxon>Pseudomonadota</taxon>
        <taxon>Alphaproteobacteria</taxon>
        <taxon>Rhodobacterales</taxon>
        <taxon>Paracoccaceae</taxon>
        <taxon>Gemmobacter</taxon>
    </lineage>
</organism>
<keyword evidence="1" id="KW-0282">Flagellum</keyword>
<dbReference type="EMBL" id="QXXQ01000009">
    <property type="protein sequence ID" value="RID90899.1"/>
    <property type="molecule type" value="Genomic_DNA"/>
</dbReference>
<accession>A0A398BJN6</accession>
<evidence type="ECO:0000313" key="1">
    <source>
        <dbReference type="EMBL" id="RID90899.1"/>
    </source>
</evidence>
<dbReference type="OrthoDB" id="7870971at2"/>